<feature type="transmembrane region" description="Helical" evidence="2">
    <location>
        <begin position="95"/>
        <end position="113"/>
    </location>
</feature>
<keyword evidence="2" id="KW-0812">Transmembrane</keyword>
<evidence type="ECO:0000313" key="4">
    <source>
        <dbReference type="EMBL" id="MYN17114.1"/>
    </source>
</evidence>
<evidence type="ECO:0000259" key="3">
    <source>
        <dbReference type="Pfam" id="PF20455"/>
    </source>
</evidence>
<dbReference type="Proteomes" id="UP000484875">
    <property type="component" value="Unassembled WGS sequence"/>
</dbReference>
<dbReference type="InterPro" id="IPR046554">
    <property type="entry name" value="DUF6708"/>
</dbReference>
<keyword evidence="5" id="KW-1185">Reference proteome</keyword>
<feature type="region of interest" description="Disordered" evidence="1">
    <location>
        <begin position="311"/>
        <end position="337"/>
    </location>
</feature>
<comment type="caution">
    <text evidence="4">The sequence shown here is derived from an EMBL/GenBank/DDBJ whole genome shotgun (WGS) entry which is preliminary data.</text>
</comment>
<proteinExistence type="predicted"/>
<feature type="domain" description="DUF6708" evidence="3">
    <location>
        <begin position="108"/>
        <end position="300"/>
    </location>
</feature>
<evidence type="ECO:0000256" key="1">
    <source>
        <dbReference type="SAM" id="MobiDB-lite"/>
    </source>
</evidence>
<dbReference type="Pfam" id="PF20455">
    <property type="entry name" value="DUF6708"/>
    <property type="match status" value="1"/>
</dbReference>
<feature type="transmembrane region" description="Helical" evidence="2">
    <location>
        <begin position="255"/>
        <end position="276"/>
    </location>
</feature>
<feature type="compositionally biased region" description="Polar residues" evidence="1">
    <location>
        <begin position="318"/>
        <end position="330"/>
    </location>
</feature>
<gene>
    <name evidence="4" type="ORF">GTP81_10160</name>
</gene>
<dbReference type="AlphaFoldDB" id="A0A845HJM3"/>
<keyword evidence="2" id="KW-1133">Transmembrane helix</keyword>
<name>A0A845HJM3_9BURK</name>
<sequence length="362" mass="42132">MDERVFKVKVGVPIPEWDSRHRLPIAGFVGPECKDSGTIFRINSTYMDVSEQPHMMRQWLAGGILTAIAFSIIFFWFFVFVVFFSPQKLREGGHVFFAIQLAVSAIGFAYFSFKFGRDEIFSLTRRPIRFNRVEKKIYAVRRRKFFSAAVDGDVIWEVPWSENTIFCVHSGRKNSADEDTYHIRCYELDAKGNVIRGFAIGREWDELDGMNDLLCQWNYWCWYMNEGPSELPQPLLFLSEHEGFFESFLYCMYEVSFGLAASLRIFLLPFFAWMAIHRILALWTCRPPVWPKNVERVSLVEKDDPFLQPTGGTPVGWAQTSQAHRTNSYPSDPRRKIPDWTGIKDGFKNAKQWQAEVAPRNH</sequence>
<protein>
    <recommendedName>
        <fullName evidence="3">DUF6708 domain-containing protein</fullName>
    </recommendedName>
</protein>
<dbReference type="EMBL" id="WWCV01000014">
    <property type="protein sequence ID" value="MYN17114.1"/>
    <property type="molecule type" value="Genomic_DNA"/>
</dbReference>
<reference evidence="4 5" key="1">
    <citation type="submission" date="2019-12" db="EMBL/GenBank/DDBJ databases">
        <title>Novel species isolated from a subtropical stream in China.</title>
        <authorList>
            <person name="Lu H."/>
        </authorList>
    </citation>
    <scope>NUCLEOTIDE SEQUENCE [LARGE SCALE GENOMIC DNA]</scope>
    <source>
        <strain evidence="4 5">FT107W</strain>
    </source>
</reference>
<keyword evidence="2" id="KW-0472">Membrane</keyword>
<feature type="transmembrane region" description="Helical" evidence="2">
    <location>
        <begin position="59"/>
        <end position="83"/>
    </location>
</feature>
<dbReference type="RefSeq" id="WP_161089766.1">
    <property type="nucleotide sequence ID" value="NZ_WWCV01000014.1"/>
</dbReference>
<organism evidence="4 5">
    <name type="scientific">Duganella vulcania</name>
    <dbReference type="NCBI Taxonomy" id="2692166"/>
    <lineage>
        <taxon>Bacteria</taxon>
        <taxon>Pseudomonadati</taxon>
        <taxon>Pseudomonadota</taxon>
        <taxon>Betaproteobacteria</taxon>
        <taxon>Burkholderiales</taxon>
        <taxon>Oxalobacteraceae</taxon>
        <taxon>Telluria group</taxon>
        <taxon>Duganella</taxon>
    </lineage>
</organism>
<evidence type="ECO:0000256" key="2">
    <source>
        <dbReference type="SAM" id="Phobius"/>
    </source>
</evidence>
<evidence type="ECO:0000313" key="5">
    <source>
        <dbReference type="Proteomes" id="UP000484875"/>
    </source>
</evidence>
<accession>A0A845HJM3</accession>